<evidence type="ECO:0000256" key="1">
    <source>
        <dbReference type="SAM" id="MobiDB-lite"/>
    </source>
</evidence>
<dbReference type="GO" id="GO:0071966">
    <property type="term" value="P:fungal-type cell wall polysaccharide metabolic process"/>
    <property type="evidence" value="ECO:0007669"/>
    <property type="project" value="TreeGrafter"/>
</dbReference>
<protein>
    <recommendedName>
        <fullName evidence="2">Asl1-like glycosyl hydrolase catalytic domain-containing protein</fullName>
    </recommendedName>
</protein>
<feature type="region of interest" description="Disordered" evidence="1">
    <location>
        <begin position="1"/>
        <end position="22"/>
    </location>
</feature>
<dbReference type="Pfam" id="PF11790">
    <property type="entry name" value="Glyco_hydro_cc"/>
    <property type="match status" value="1"/>
</dbReference>
<proteinExistence type="predicted"/>
<dbReference type="EMBL" id="JAVRRL010000045">
    <property type="protein sequence ID" value="KAK5110820.1"/>
    <property type="molecule type" value="Genomic_DNA"/>
</dbReference>
<evidence type="ECO:0000313" key="4">
    <source>
        <dbReference type="Proteomes" id="UP001310890"/>
    </source>
</evidence>
<feature type="region of interest" description="Disordered" evidence="1">
    <location>
        <begin position="35"/>
        <end position="62"/>
    </location>
</feature>
<evidence type="ECO:0000259" key="2">
    <source>
        <dbReference type="Pfam" id="PF11790"/>
    </source>
</evidence>
<dbReference type="PANTHER" id="PTHR34154:SF10">
    <property type="entry name" value="ASL1-LIKE GLYCOSYL HYDROLASE CATALYTIC DOMAIN-CONTAINING PROTEIN"/>
    <property type="match status" value="1"/>
</dbReference>
<dbReference type="AlphaFoldDB" id="A0AAN7TCQ8"/>
<feature type="domain" description="Asl1-like glycosyl hydrolase catalytic" evidence="2">
    <location>
        <begin position="105"/>
        <end position="344"/>
    </location>
</feature>
<dbReference type="InterPro" id="IPR017853">
    <property type="entry name" value="GH"/>
</dbReference>
<reference evidence="3" key="1">
    <citation type="submission" date="2023-08" db="EMBL/GenBank/DDBJ databases">
        <title>Black Yeasts Isolated from many extreme environments.</title>
        <authorList>
            <person name="Coleine C."/>
            <person name="Stajich J.E."/>
            <person name="Selbmann L."/>
        </authorList>
    </citation>
    <scope>NUCLEOTIDE SEQUENCE</scope>
    <source>
        <strain evidence="3">CCFEE 5401</strain>
    </source>
</reference>
<evidence type="ECO:0000313" key="3">
    <source>
        <dbReference type="EMBL" id="KAK5110820.1"/>
    </source>
</evidence>
<dbReference type="GO" id="GO:0009277">
    <property type="term" value="C:fungal-type cell wall"/>
    <property type="evidence" value="ECO:0007669"/>
    <property type="project" value="TreeGrafter"/>
</dbReference>
<accession>A0AAN7TCQ8</accession>
<gene>
    <name evidence="3" type="ORF">LTR62_005531</name>
</gene>
<name>A0AAN7TCQ8_9PEZI</name>
<dbReference type="InterPro" id="IPR053183">
    <property type="entry name" value="ASL1"/>
</dbReference>
<dbReference type="SUPFAM" id="SSF51445">
    <property type="entry name" value="(Trans)glycosidases"/>
    <property type="match status" value="1"/>
</dbReference>
<organism evidence="3 4">
    <name type="scientific">Meristemomyces frigidus</name>
    <dbReference type="NCBI Taxonomy" id="1508187"/>
    <lineage>
        <taxon>Eukaryota</taxon>
        <taxon>Fungi</taxon>
        <taxon>Dikarya</taxon>
        <taxon>Ascomycota</taxon>
        <taxon>Pezizomycotina</taxon>
        <taxon>Dothideomycetes</taxon>
        <taxon>Dothideomycetidae</taxon>
        <taxon>Mycosphaerellales</taxon>
        <taxon>Teratosphaeriaceae</taxon>
        <taxon>Meristemomyces</taxon>
    </lineage>
</organism>
<dbReference type="InterPro" id="IPR024655">
    <property type="entry name" value="Asl1_glyco_hydro_catalytic"/>
</dbReference>
<dbReference type="Proteomes" id="UP001310890">
    <property type="component" value="Unassembled WGS sequence"/>
</dbReference>
<dbReference type="Gene3D" id="3.20.20.80">
    <property type="entry name" value="Glycosidases"/>
    <property type="match status" value="1"/>
</dbReference>
<comment type="caution">
    <text evidence="3">The sequence shown here is derived from an EMBL/GenBank/DDBJ whole genome shotgun (WGS) entry which is preliminary data.</text>
</comment>
<dbReference type="PANTHER" id="PTHR34154">
    <property type="entry name" value="ALKALI-SENSITIVE LINKAGE PROTEIN 1"/>
    <property type="match status" value="1"/>
</dbReference>
<sequence length="364" mass="39143">MAASTTTTTRTSSVPSTTTTSTLLQLSSRSSTLLQSTSTSSSKSTLHSSTSSSLHSTGTSSSSTIRTFSVYNTATFAPTSVSSPPCTATHSAVPSPYVINAGKRGLVYTNGTLTLPYSQAGQKSLVNWGYNYYLNPGTGTNQINKDFNPALTFIPMLFNDNDEIGAAWPATVNAAICNGADAILSFNEPDACGDGSACMTVNQSVVGHRKYMEPFAGRIRIGAPAVTNGGPPSSLTYLSEFMGNCTDCTIDFIPIHWYSCVYCFSYLQYYVETVWNTYGIPIWLTEFGIDSSGGTDALYQSFIKESISWLDAVPYVERYAYFGDFDDYLINSNGTGLSAQGVIYNNYTAPCPNWNNSNGTCTFS</sequence>